<comment type="caution">
    <text evidence="1">The sequence shown here is derived from an EMBL/GenBank/DDBJ whole genome shotgun (WGS) entry which is preliminary data.</text>
</comment>
<proteinExistence type="predicted"/>
<accession>A0A9N7TUT9</accession>
<dbReference type="AlphaFoldDB" id="A0A9N7TUT9"/>
<reference evidence="1" key="1">
    <citation type="submission" date="2020-03" db="EMBL/GenBank/DDBJ databases">
        <authorList>
            <person name="Weist P."/>
        </authorList>
    </citation>
    <scope>NUCLEOTIDE SEQUENCE</scope>
</reference>
<protein>
    <submittedName>
        <fullName evidence="1">Uncharacterized protein</fullName>
    </submittedName>
</protein>
<evidence type="ECO:0000313" key="1">
    <source>
        <dbReference type="EMBL" id="CAB1419199.1"/>
    </source>
</evidence>
<keyword evidence="2" id="KW-1185">Reference proteome</keyword>
<name>A0A9N7TUT9_PLEPL</name>
<evidence type="ECO:0000313" key="2">
    <source>
        <dbReference type="Proteomes" id="UP001153269"/>
    </source>
</evidence>
<gene>
    <name evidence="1" type="ORF">PLEPLA_LOCUS7027</name>
</gene>
<dbReference type="EMBL" id="CADEAL010000372">
    <property type="protein sequence ID" value="CAB1419199.1"/>
    <property type="molecule type" value="Genomic_DNA"/>
</dbReference>
<organism evidence="1 2">
    <name type="scientific">Pleuronectes platessa</name>
    <name type="common">European plaice</name>
    <dbReference type="NCBI Taxonomy" id="8262"/>
    <lineage>
        <taxon>Eukaryota</taxon>
        <taxon>Metazoa</taxon>
        <taxon>Chordata</taxon>
        <taxon>Craniata</taxon>
        <taxon>Vertebrata</taxon>
        <taxon>Euteleostomi</taxon>
        <taxon>Actinopterygii</taxon>
        <taxon>Neopterygii</taxon>
        <taxon>Teleostei</taxon>
        <taxon>Neoteleostei</taxon>
        <taxon>Acanthomorphata</taxon>
        <taxon>Carangaria</taxon>
        <taxon>Pleuronectiformes</taxon>
        <taxon>Pleuronectoidei</taxon>
        <taxon>Pleuronectidae</taxon>
        <taxon>Pleuronectes</taxon>
    </lineage>
</organism>
<sequence length="216" mass="23499">MCMAGVQERPSESSAGNPGCLSEHKCEWVGVGASAQEAGRGGILLTLSYTYQLAASFPSIWCDGNCISNAMQTDCGRASRARRHTKNRPRARCDDMAHIPTRDDPCSSVLWSRETSFPRVPARVAYAEESAGSISQNQPAHPSHTLDQKSVAISNSVMDSPSYREYAPKSGRARHLRHAPPVLPMRYTELETYPVVKRVDGYTPSGLGASVAKHLP</sequence>
<dbReference type="Proteomes" id="UP001153269">
    <property type="component" value="Unassembled WGS sequence"/>
</dbReference>